<dbReference type="Proteomes" id="UP000346198">
    <property type="component" value="Unassembled WGS sequence"/>
</dbReference>
<feature type="domain" description="NADH:quinone oxidoreductase/Mrp antiporter transmembrane" evidence="9">
    <location>
        <begin position="138"/>
        <end position="419"/>
    </location>
</feature>
<name>A0A6C2UMT2_9BACT</name>
<feature type="transmembrane region" description="Helical" evidence="8">
    <location>
        <begin position="249"/>
        <end position="270"/>
    </location>
</feature>
<evidence type="ECO:0000313" key="10">
    <source>
        <dbReference type="EMBL" id="VGO20614.1"/>
    </source>
</evidence>
<feature type="transmembrane region" description="Helical" evidence="8">
    <location>
        <begin position="84"/>
        <end position="105"/>
    </location>
</feature>
<keyword evidence="5" id="KW-0560">Oxidoreductase</keyword>
<evidence type="ECO:0000256" key="4">
    <source>
        <dbReference type="ARBA" id="ARBA00022989"/>
    </source>
</evidence>
<evidence type="ECO:0000256" key="7">
    <source>
        <dbReference type="RuleBase" id="RU000320"/>
    </source>
</evidence>
<feature type="transmembrane region" description="Helical" evidence="8">
    <location>
        <begin position="141"/>
        <end position="160"/>
    </location>
</feature>
<feature type="transmembrane region" description="Helical" evidence="8">
    <location>
        <begin position="172"/>
        <end position="192"/>
    </location>
</feature>
<evidence type="ECO:0000256" key="5">
    <source>
        <dbReference type="ARBA" id="ARBA00023002"/>
    </source>
</evidence>
<keyword evidence="2" id="KW-1003">Cell membrane</keyword>
<keyword evidence="4 8" id="KW-1133">Transmembrane helix</keyword>
<dbReference type="InterPro" id="IPR001750">
    <property type="entry name" value="ND/Mrp_TM"/>
</dbReference>
<evidence type="ECO:0000313" key="11">
    <source>
        <dbReference type="Proteomes" id="UP000346198"/>
    </source>
</evidence>
<dbReference type="GO" id="GO:0008137">
    <property type="term" value="F:NADH dehydrogenase (ubiquinone) activity"/>
    <property type="evidence" value="ECO:0007669"/>
    <property type="project" value="InterPro"/>
</dbReference>
<evidence type="ECO:0000256" key="6">
    <source>
        <dbReference type="ARBA" id="ARBA00023136"/>
    </source>
</evidence>
<feature type="transmembrane region" description="Helical" evidence="8">
    <location>
        <begin position="353"/>
        <end position="370"/>
    </location>
</feature>
<sequence length="668" mass="72035">MQYEIHNGLVLIFAATIIMIASGLPACFFDRRFVWTQRLTTALMLIGSVLGWWGLVVASFGTPASSIVWDWHLPAGHFSIGLDALGAVFLIPVFTIPVLGSFYGLSYWRQSEHPENGRGLGLFYGLLAGGMALVVLSRDSVLFLIAWELMAMAAFFLAGAEDEKAEVRRAGWTYLVATHAGTICLLALFALLRQVSGGFALSTVVDGSLTTGIAATLFVLTIIGFGFKAGLMPLHVWLPGAHANAPSHVSAVMSGVMLKMGIYGILRVLTLLPVTELWNGEVVLGLGAITGILGIVFAIAQNDIKRLMAYSSIENIGIITMGIGLALIGRALHRADFVLLGLGGALLHVWNHSLFKSLIFLNSGAIMHAVHTRDMNRMGGLAKSMPVTAGLFLFGAVAICGLPPLNGFASEWLIYLGLFHSVGAGSSTVWPVGVAAVALAVIGALALACFVKIYCVVFLGTPRHPVHGQPHDPSRLMRYPMMLLAGGCVVLGILPQLGFPLLQNAVEQWMDPVAPAIPQLASAAPFQWISSMAMVFIVLVVGGFVLLRRKIVRQAPALVGTWGCGYGLATPRIQYTATSFGEMLVSLFRWVLFPRFRRPAISSVFPAKSEFSTEVPDPVLERVILPAFRQAGRNMMKLRLLQQGRIQIYLLYVLAVLVFLLGWGKLGF</sequence>
<feature type="transmembrane region" description="Helical" evidence="8">
    <location>
        <begin position="6"/>
        <end position="29"/>
    </location>
</feature>
<dbReference type="InterPro" id="IPR003918">
    <property type="entry name" value="NADH_UbQ_OxRdtase"/>
</dbReference>
<evidence type="ECO:0000256" key="1">
    <source>
        <dbReference type="ARBA" id="ARBA00004651"/>
    </source>
</evidence>
<feature type="transmembrane region" description="Helical" evidence="8">
    <location>
        <begin position="528"/>
        <end position="547"/>
    </location>
</feature>
<keyword evidence="3 7" id="KW-0812">Transmembrane</keyword>
<feature type="transmembrane region" description="Helical" evidence="8">
    <location>
        <begin position="41"/>
        <end position="64"/>
    </location>
</feature>
<dbReference type="PANTHER" id="PTHR42682">
    <property type="entry name" value="HYDROGENASE-4 COMPONENT F"/>
    <property type="match status" value="1"/>
</dbReference>
<comment type="subcellular location">
    <subcellularLocation>
        <location evidence="1">Cell membrane</location>
        <topology evidence="1">Multi-pass membrane protein</topology>
    </subcellularLocation>
    <subcellularLocation>
        <location evidence="7">Membrane</location>
        <topology evidence="7">Multi-pass membrane protein</topology>
    </subcellularLocation>
</comment>
<feature type="transmembrane region" description="Helical" evidence="8">
    <location>
        <begin position="312"/>
        <end position="333"/>
    </location>
</feature>
<feature type="transmembrane region" description="Helical" evidence="8">
    <location>
        <begin position="646"/>
        <end position="664"/>
    </location>
</feature>
<dbReference type="GO" id="GO:0005886">
    <property type="term" value="C:plasma membrane"/>
    <property type="evidence" value="ECO:0007669"/>
    <property type="project" value="UniProtKB-SubCell"/>
</dbReference>
<evidence type="ECO:0000256" key="2">
    <source>
        <dbReference type="ARBA" id="ARBA00022475"/>
    </source>
</evidence>
<feature type="transmembrane region" description="Helical" evidence="8">
    <location>
        <begin position="391"/>
        <end position="409"/>
    </location>
</feature>
<reference evidence="10 11" key="1">
    <citation type="submission" date="2019-04" db="EMBL/GenBank/DDBJ databases">
        <authorList>
            <person name="Van Vliet M D."/>
        </authorList>
    </citation>
    <scope>NUCLEOTIDE SEQUENCE [LARGE SCALE GENOMIC DNA]</scope>
    <source>
        <strain evidence="10 11">F21</strain>
    </source>
</reference>
<feature type="transmembrane region" description="Helical" evidence="8">
    <location>
        <begin position="481"/>
        <end position="502"/>
    </location>
</feature>
<evidence type="ECO:0000256" key="8">
    <source>
        <dbReference type="SAM" id="Phobius"/>
    </source>
</evidence>
<proteinExistence type="predicted"/>
<keyword evidence="11" id="KW-1185">Reference proteome</keyword>
<evidence type="ECO:0000259" key="9">
    <source>
        <dbReference type="Pfam" id="PF00361"/>
    </source>
</evidence>
<dbReference type="GO" id="GO:0016491">
    <property type="term" value="F:oxidoreductase activity"/>
    <property type="evidence" value="ECO:0007669"/>
    <property type="project" value="UniProtKB-KW"/>
</dbReference>
<keyword evidence="6 8" id="KW-0472">Membrane</keyword>
<organism evidence="10 11">
    <name type="scientific">Pontiella sulfatireligans</name>
    <dbReference type="NCBI Taxonomy" id="2750658"/>
    <lineage>
        <taxon>Bacteria</taxon>
        <taxon>Pseudomonadati</taxon>
        <taxon>Kiritimatiellota</taxon>
        <taxon>Kiritimatiellia</taxon>
        <taxon>Kiritimatiellales</taxon>
        <taxon>Pontiellaceae</taxon>
        <taxon>Pontiella</taxon>
    </lineage>
</organism>
<evidence type="ECO:0000256" key="3">
    <source>
        <dbReference type="ARBA" id="ARBA00022692"/>
    </source>
</evidence>
<feature type="transmembrane region" description="Helical" evidence="8">
    <location>
        <begin position="429"/>
        <end position="460"/>
    </location>
</feature>
<protein>
    <submittedName>
        <fullName evidence="10">Hydrogenase-4 component B</fullName>
    </submittedName>
</protein>
<dbReference type="PANTHER" id="PTHR42682:SF3">
    <property type="entry name" value="FORMATE HYDROGENLYASE SUBUNIT 3-RELATED"/>
    <property type="match status" value="1"/>
</dbReference>
<dbReference type="Pfam" id="PF00361">
    <property type="entry name" value="Proton_antipo_M"/>
    <property type="match status" value="1"/>
</dbReference>
<dbReference type="AlphaFoldDB" id="A0A6C2UMT2"/>
<feature type="transmembrane region" description="Helical" evidence="8">
    <location>
        <begin position="282"/>
        <end position="300"/>
    </location>
</feature>
<gene>
    <name evidence="10" type="primary">hyfB_2</name>
    <name evidence="10" type="ORF">SCARR_02679</name>
</gene>
<dbReference type="GO" id="GO:0042773">
    <property type="term" value="P:ATP synthesis coupled electron transport"/>
    <property type="evidence" value="ECO:0007669"/>
    <property type="project" value="InterPro"/>
</dbReference>
<accession>A0A6C2UMT2</accession>
<dbReference type="EMBL" id="CAAHFH010000001">
    <property type="protein sequence ID" value="VGO20614.1"/>
    <property type="molecule type" value="Genomic_DNA"/>
</dbReference>
<feature type="transmembrane region" description="Helical" evidence="8">
    <location>
        <begin position="117"/>
        <end position="135"/>
    </location>
</feature>
<dbReference type="InterPro" id="IPR052175">
    <property type="entry name" value="ComplexI-like_HydComp"/>
</dbReference>
<dbReference type="PRINTS" id="PR01437">
    <property type="entry name" value="NUOXDRDTASE4"/>
</dbReference>
<feature type="transmembrane region" description="Helical" evidence="8">
    <location>
        <begin position="212"/>
        <end position="237"/>
    </location>
</feature>
<dbReference type="RefSeq" id="WP_168433281.1">
    <property type="nucleotide sequence ID" value="NZ_CAAHFH010000001.1"/>
</dbReference>